<dbReference type="OrthoDB" id="8770548at2"/>
<comment type="catalytic activity">
    <reaction evidence="1">
        <text>2-phosphoglycolate + H2O = glycolate + phosphate</text>
        <dbReference type="Rhea" id="RHEA:14369"/>
        <dbReference type="ChEBI" id="CHEBI:15377"/>
        <dbReference type="ChEBI" id="CHEBI:29805"/>
        <dbReference type="ChEBI" id="CHEBI:43474"/>
        <dbReference type="ChEBI" id="CHEBI:58033"/>
        <dbReference type="EC" id="3.1.3.18"/>
    </reaction>
</comment>
<evidence type="ECO:0000256" key="4">
    <source>
        <dbReference type="ARBA" id="ARBA00013078"/>
    </source>
</evidence>
<comment type="pathway">
    <text evidence="2">Organic acid metabolism; glycolate biosynthesis; glycolate from 2-phosphoglycolate: step 1/1.</text>
</comment>
<dbReference type="RefSeq" id="WP_119769128.1">
    <property type="nucleotide sequence ID" value="NZ_QYUO01000001.1"/>
</dbReference>
<organism evidence="5 6">
    <name type="scientific">Noviherbaspirillum saxi</name>
    <dbReference type="NCBI Taxonomy" id="2320863"/>
    <lineage>
        <taxon>Bacteria</taxon>
        <taxon>Pseudomonadati</taxon>
        <taxon>Pseudomonadota</taxon>
        <taxon>Betaproteobacteria</taxon>
        <taxon>Burkholderiales</taxon>
        <taxon>Oxalobacteraceae</taxon>
        <taxon>Noviherbaspirillum</taxon>
    </lineage>
</organism>
<name>A0A3A3FSJ7_9BURK</name>
<comment type="similarity">
    <text evidence="3">Belongs to the HAD-like hydrolase superfamily. CbbY/CbbZ/Gph/YieH family.</text>
</comment>
<evidence type="ECO:0000256" key="3">
    <source>
        <dbReference type="ARBA" id="ARBA00006171"/>
    </source>
</evidence>
<dbReference type="Pfam" id="PF13419">
    <property type="entry name" value="HAD_2"/>
    <property type="match status" value="1"/>
</dbReference>
<dbReference type="InterPro" id="IPR023214">
    <property type="entry name" value="HAD_sf"/>
</dbReference>
<dbReference type="GO" id="GO:0008967">
    <property type="term" value="F:phosphoglycolate phosphatase activity"/>
    <property type="evidence" value="ECO:0007669"/>
    <property type="project" value="UniProtKB-EC"/>
</dbReference>
<evidence type="ECO:0000256" key="2">
    <source>
        <dbReference type="ARBA" id="ARBA00004818"/>
    </source>
</evidence>
<protein>
    <recommendedName>
        <fullName evidence="4">phosphoglycolate phosphatase</fullName>
        <ecNumber evidence="4">3.1.3.18</ecNumber>
    </recommendedName>
</protein>
<dbReference type="InterPro" id="IPR023198">
    <property type="entry name" value="PGP-like_dom2"/>
</dbReference>
<dbReference type="Gene3D" id="3.40.50.1000">
    <property type="entry name" value="HAD superfamily/HAD-like"/>
    <property type="match status" value="1"/>
</dbReference>
<dbReference type="GO" id="GO:0005829">
    <property type="term" value="C:cytosol"/>
    <property type="evidence" value="ECO:0007669"/>
    <property type="project" value="TreeGrafter"/>
</dbReference>
<evidence type="ECO:0000313" key="5">
    <source>
        <dbReference type="EMBL" id="RJF99187.1"/>
    </source>
</evidence>
<evidence type="ECO:0000256" key="1">
    <source>
        <dbReference type="ARBA" id="ARBA00000830"/>
    </source>
</evidence>
<dbReference type="InterPro" id="IPR050155">
    <property type="entry name" value="HAD-like_hydrolase_sf"/>
</dbReference>
<dbReference type="GO" id="GO:0006281">
    <property type="term" value="P:DNA repair"/>
    <property type="evidence" value="ECO:0007669"/>
    <property type="project" value="TreeGrafter"/>
</dbReference>
<dbReference type="PANTHER" id="PTHR43434:SF1">
    <property type="entry name" value="PHOSPHOGLYCOLATE PHOSPHATASE"/>
    <property type="match status" value="1"/>
</dbReference>
<gene>
    <name evidence="5" type="ORF">D3871_12165</name>
</gene>
<dbReference type="Proteomes" id="UP000265955">
    <property type="component" value="Unassembled WGS sequence"/>
</dbReference>
<reference evidence="6" key="1">
    <citation type="submission" date="2018-09" db="EMBL/GenBank/DDBJ databases">
        <authorList>
            <person name="Zhu H."/>
        </authorList>
    </citation>
    <scope>NUCLEOTIDE SEQUENCE [LARGE SCALE GENOMIC DNA]</scope>
    <source>
        <strain evidence="6">K1R23-30</strain>
    </source>
</reference>
<dbReference type="EMBL" id="QYUO01000001">
    <property type="protein sequence ID" value="RJF99187.1"/>
    <property type="molecule type" value="Genomic_DNA"/>
</dbReference>
<dbReference type="EC" id="3.1.3.18" evidence="4"/>
<dbReference type="InterPro" id="IPR036412">
    <property type="entry name" value="HAD-like_sf"/>
</dbReference>
<sequence length="264" mass="28604">MGIDLLILTLDGVMFDTEDAHLRACNAAFVQCGLDLQWNNIQYREAARARGVANAISAVSERISSMLTSHQMQELADEKNRFFHVYAAEGVAKPHQGCARLIQDAQSNGCKLAVVTDMPARTAAALLEQAYGDAVTDIFDVVITGARYNDASGNGPYQLAMRTVGIEAARSAAIEAAAPSLHAAQAAGIWTIAASPYEKDVARIAGADLWCPHLQELRDLIGKKETARERGRRFVTFDALRVLKKTQLAGTPVLRPVMQVRPSV</sequence>
<dbReference type="Gene3D" id="1.10.150.240">
    <property type="entry name" value="Putative phosphatase, domain 2"/>
    <property type="match status" value="1"/>
</dbReference>
<dbReference type="AlphaFoldDB" id="A0A3A3FSJ7"/>
<comment type="caution">
    <text evidence="5">The sequence shown here is derived from an EMBL/GenBank/DDBJ whole genome shotgun (WGS) entry which is preliminary data.</text>
</comment>
<dbReference type="PANTHER" id="PTHR43434">
    <property type="entry name" value="PHOSPHOGLYCOLATE PHOSPHATASE"/>
    <property type="match status" value="1"/>
</dbReference>
<dbReference type="SUPFAM" id="SSF56784">
    <property type="entry name" value="HAD-like"/>
    <property type="match status" value="1"/>
</dbReference>
<dbReference type="InterPro" id="IPR041492">
    <property type="entry name" value="HAD_2"/>
</dbReference>
<accession>A0A3A3FSJ7</accession>
<proteinExistence type="inferred from homology"/>
<evidence type="ECO:0000313" key="6">
    <source>
        <dbReference type="Proteomes" id="UP000265955"/>
    </source>
</evidence>
<keyword evidence="6" id="KW-1185">Reference proteome</keyword>